<reference evidence="3" key="1">
    <citation type="journal article" date="2005" name="Nature">
        <title>The map-based sequence of the rice genome.</title>
        <authorList>
            <consortium name="International rice genome sequencing project (IRGSP)"/>
            <person name="Matsumoto T."/>
            <person name="Wu J."/>
            <person name="Kanamori H."/>
            <person name="Katayose Y."/>
            <person name="Fujisawa M."/>
            <person name="Namiki N."/>
            <person name="Mizuno H."/>
            <person name="Yamamoto K."/>
            <person name="Antonio B.A."/>
            <person name="Baba T."/>
            <person name="Sakata K."/>
            <person name="Nagamura Y."/>
            <person name="Aoki H."/>
            <person name="Arikawa K."/>
            <person name="Arita K."/>
            <person name="Bito T."/>
            <person name="Chiden Y."/>
            <person name="Fujitsuka N."/>
            <person name="Fukunaka R."/>
            <person name="Hamada M."/>
            <person name="Harada C."/>
            <person name="Hayashi A."/>
            <person name="Hijishita S."/>
            <person name="Honda M."/>
            <person name="Hosokawa S."/>
            <person name="Ichikawa Y."/>
            <person name="Idonuma A."/>
            <person name="Iijima M."/>
            <person name="Ikeda M."/>
            <person name="Ikeno M."/>
            <person name="Ito K."/>
            <person name="Ito S."/>
            <person name="Ito T."/>
            <person name="Ito Y."/>
            <person name="Ito Y."/>
            <person name="Iwabuchi A."/>
            <person name="Kamiya K."/>
            <person name="Karasawa W."/>
            <person name="Kurita K."/>
            <person name="Katagiri S."/>
            <person name="Kikuta A."/>
            <person name="Kobayashi H."/>
            <person name="Kobayashi N."/>
            <person name="Machita K."/>
            <person name="Maehara T."/>
            <person name="Masukawa M."/>
            <person name="Mizubayashi T."/>
            <person name="Mukai Y."/>
            <person name="Nagasaki H."/>
            <person name="Nagata Y."/>
            <person name="Naito S."/>
            <person name="Nakashima M."/>
            <person name="Nakama Y."/>
            <person name="Nakamichi Y."/>
            <person name="Nakamura M."/>
            <person name="Meguro A."/>
            <person name="Negishi M."/>
            <person name="Ohta I."/>
            <person name="Ohta T."/>
            <person name="Okamoto M."/>
            <person name="Ono N."/>
            <person name="Saji S."/>
            <person name="Sakaguchi M."/>
            <person name="Sakai K."/>
            <person name="Shibata M."/>
            <person name="Shimokawa T."/>
            <person name="Song J."/>
            <person name="Takazaki Y."/>
            <person name="Terasawa K."/>
            <person name="Tsugane M."/>
            <person name="Tsuji K."/>
            <person name="Ueda S."/>
            <person name="Waki K."/>
            <person name="Yamagata H."/>
            <person name="Yamamoto M."/>
            <person name="Yamamoto S."/>
            <person name="Yamane H."/>
            <person name="Yoshiki S."/>
            <person name="Yoshihara R."/>
            <person name="Yukawa K."/>
            <person name="Zhong H."/>
            <person name="Yano M."/>
            <person name="Yuan Q."/>
            <person name="Ouyang S."/>
            <person name="Liu J."/>
            <person name="Jones K.M."/>
            <person name="Gansberger K."/>
            <person name="Moffat K."/>
            <person name="Hill J."/>
            <person name="Bera J."/>
            <person name="Fadrosh D."/>
            <person name="Jin S."/>
            <person name="Johri S."/>
            <person name="Kim M."/>
            <person name="Overton L."/>
            <person name="Reardon M."/>
            <person name="Tsitrin T."/>
            <person name="Vuong H."/>
            <person name="Weaver B."/>
            <person name="Ciecko A."/>
            <person name="Tallon L."/>
            <person name="Jackson J."/>
            <person name="Pai G."/>
            <person name="Aken S.V."/>
            <person name="Utterback T."/>
            <person name="Reidmuller S."/>
            <person name="Feldblyum T."/>
            <person name="Hsiao J."/>
            <person name="Zismann V."/>
            <person name="Iobst S."/>
            <person name="de Vazeille A.R."/>
            <person name="Buell C.R."/>
            <person name="Ying K."/>
            <person name="Li Y."/>
            <person name="Lu T."/>
            <person name="Huang Y."/>
            <person name="Zhao Q."/>
            <person name="Feng Q."/>
            <person name="Zhang L."/>
            <person name="Zhu J."/>
            <person name="Weng Q."/>
            <person name="Mu J."/>
            <person name="Lu Y."/>
            <person name="Fan D."/>
            <person name="Liu Y."/>
            <person name="Guan J."/>
            <person name="Zhang Y."/>
            <person name="Yu S."/>
            <person name="Liu X."/>
            <person name="Zhang Y."/>
            <person name="Hong G."/>
            <person name="Han B."/>
            <person name="Choisne N."/>
            <person name="Demange N."/>
            <person name="Orjeda G."/>
            <person name="Samain S."/>
            <person name="Cattolico L."/>
            <person name="Pelletier E."/>
            <person name="Couloux A."/>
            <person name="Segurens B."/>
            <person name="Wincker P."/>
            <person name="D'Hont A."/>
            <person name="Scarpelli C."/>
            <person name="Weissenbach J."/>
            <person name="Salanoubat M."/>
            <person name="Quetier F."/>
            <person name="Yu Y."/>
            <person name="Kim H.R."/>
            <person name="Rambo T."/>
            <person name="Currie J."/>
            <person name="Collura K."/>
            <person name="Luo M."/>
            <person name="Yang T."/>
            <person name="Ammiraju J.S.S."/>
            <person name="Engler F."/>
            <person name="Soderlund C."/>
            <person name="Wing R.A."/>
            <person name="Palmer L.E."/>
            <person name="de la Bastide M."/>
            <person name="Spiegel L."/>
            <person name="Nascimento L."/>
            <person name="Zutavern T."/>
            <person name="O'Shaughnessy A."/>
            <person name="Dike S."/>
            <person name="Dedhia N."/>
            <person name="Preston R."/>
            <person name="Balija V."/>
            <person name="McCombie W.R."/>
            <person name="Chow T."/>
            <person name="Chen H."/>
            <person name="Chung M."/>
            <person name="Chen C."/>
            <person name="Shaw J."/>
            <person name="Wu H."/>
            <person name="Hsiao K."/>
            <person name="Chao Y."/>
            <person name="Chu M."/>
            <person name="Cheng C."/>
            <person name="Hour A."/>
            <person name="Lee P."/>
            <person name="Lin S."/>
            <person name="Lin Y."/>
            <person name="Liou J."/>
            <person name="Liu S."/>
            <person name="Hsing Y."/>
            <person name="Raghuvanshi S."/>
            <person name="Mohanty A."/>
            <person name="Bharti A.K."/>
            <person name="Gaur A."/>
            <person name="Gupta V."/>
            <person name="Kumar D."/>
            <person name="Ravi V."/>
            <person name="Vij S."/>
            <person name="Kapur A."/>
            <person name="Khurana P."/>
            <person name="Khurana P."/>
            <person name="Khurana J.P."/>
            <person name="Tyagi A.K."/>
            <person name="Gaikwad K."/>
            <person name="Singh A."/>
            <person name="Dalal V."/>
            <person name="Srivastava S."/>
            <person name="Dixit A."/>
            <person name="Pal A.K."/>
            <person name="Ghazi I.A."/>
            <person name="Yadav M."/>
            <person name="Pandit A."/>
            <person name="Bhargava A."/>
            <person name="Sureshbabu K."/>
            <person name="Batra K."/>
            <person name="Sharma T.R."/>
            <person name="Mohapatra T."/>
            <person name="Singh N.K."/>
            <person name="Messing J."/>
            <person name="Nelson A.B."/>
            <person name="Fuks G."/>
            <person name="Kavchok S."/>
            <person name="Keizer G."/>
            <person name="Linton E."/>
            <person name="Llaca V."/>
            <person name="Song R."/>
            <person name="Tanyolac B."/>
            <person name="Young S."/>
            <person name="Ho-Il K."/>
            <person name="Hahn J.H."/>
            <person name="Sangsakoo G."/>
            <person name="Vanavichit A."/>
            <person name="de Mattos Luiz.A.T."/>
            <person name="Zimmer P.D."/>
            <person name="Malone G."/>
            <person name="Dellagostin O."/>
            <person name="de Oliveira A.C."/>
            <person name="Bevan M."/>
            <person name="Bancroft I."/>
            <person name="Minx P."/>
            <person name="Cordum H."/>
            <person name="Wilson R."/>
            <person name="Cheng Z."/>
            <person name="Jin W."/>
            <person name="Jiang J."/>
            <person name="Leong S.A."/>
            <person name="Iwama H."/>
            <person name="Gojobori T."/>
            <person name="Itoh T."/>
            <person name="Niimura Y."/>
            <person name="Fujii Y."/>
            <person name="Habara T."/>
            <person name="Sakai H."/>
            <person name="Sato Y."/>
            <person name="Wilson G."/>
            <person name="Kumar K."/>
            <person name="McCouch S."/>
            <person name="Juretic N."/>
            <person name="Hoen D."/>
            <person name="Wright S."/>
            <person name="Bruskiewich R."/>
            <person name="Bureau T."/>
            <person name="Miyao A."/>
            <person name="Hirochika H."/>
            <person name="Nishikawa T."/>
            <person name="Kadowaki K."/>
            <person name="Sugiura M."/>
            <person name="Burr B."/>
            <person name="Sasaki T."/>
        </authorList>
    </citation>
    <scope>NUCLEOTIDE SEQUENCE [LARGE SCALE GENOMIC DNA]</scope>
    <source>
        <strain evidence="3">cv. Nipponbare</strain>
    </source>
</reference>
<gene>
    <name evidence="2" type="ordered locus">Os08g0154251</name>
    <name evidence="2" type="ORF">OSNPB_080154251</name>
</gene>
<protein>
    <submittedName>
        <fullName evidence="2">Os08g0154251 protein</fullName>
    </submittedName>
</protein>
<dbReference type="Proteomes" id="UP000059680">
    <property type="component" value="Chromosome 8"/>
</dbReference>
<organism evidence="2 3">
    <name type="scientific">Oryza sativa subsp. japonica</name>
    <name type="common">Rice</name>
    <dbReference type="NCBI Taxonomy" id="39947"/>
    <lineage>
        <taxon>Eukaryota</taxon>
        <taxon>Viridiplantae</taxon>
        <taxon>Streptophyta</taxon>
        <taxon>Embryophyta</taxon>
        <taxon>Tracheophyta</taxon>
        <taxon>Spermatophyta</taxon>
        <taxon>Magnoliopsida</taxon>
        <taxon>Liliopsida</taxon>
        <taxon>Poales</taxon>
        <taxon>Poaceae</taxon>
        <taxon>BOP clade</taxon>
        <taxon>Oryzoideae</taxon>
        <taxon>Oryzeae</taxon>
        <taxon>Oryzinae</taxon>
        <taxon>Oryza</taxon>
        <taxon>Oryza sativa</taxon>
    </lineage>
</organism>
<dbReference type="PaxDb" id="39947-A0A0P0XCN6"/>
<feature type="compositionally biased region" description="Basic and acidic residues" evidence="1">
    <location>
        <begin position="46"/>
        <end position="57"/>
    </location>
</feature>
<accession>A0A0P0XCN6</accession>
<dbReference type="AlphaFoldDB" id="A0A0P0XCN6"/>
<dbReference type="Gramene" id="Os08t0154251-00">
    <property type="protein sequence ID" value="Os08t0154251-00"/>
    <property type="gene ID" value="Os08g0154251"/>
</dbReference>
<evidence type="ECO:0000313" key="3">
    <source>
        <dbReference type="Proteomes" id="UP000059680"/>
    </source>
</evidence>
<proteinExistence type="predicted"/>
<name>A0A0P0XCN6_ORYSJ</name>
<dbReference type="InParanoid" id="A0A0P0XCN6"/>
<dbReference type="EMBL" id="AP014964">
    <property type="protein sequence ID" value="BAT03872.1"/>
    <property type="molecule type" value="Genomic_DNA"/>
</dbReference>
<keyword evidence="3" id="KW-1185">Reference proteome</keyword>
<sequence length="102" mass="10662">MMNTRILLLFREQTEGELGAYDVALGVPITDEQGDVAVGLGEGDRHDGAVVDGDRAEPAGGSLETKRREVEEAADLVLELELVGPVPPGRDRAVGAGDAVLP</sequence>
<evidence type="ECO:0000313" key="2">
    <source>
        <dbReference type="EMBL" id="BAT03872.1"/>
    </source>
</evidence>
<reference evidence="2 3" key="2">
    <citation type="journal article" date="2013" name="Plant Cell Physiol.">
        <title>Rice Annotation Project Database (RAP-DB): an integrative and interactive database for rice genomics.</title>
        <authorList>
            <person name="Sakai H."/>
            <person name="Lee S.S."/>
            <person name="Tanaka T."/>
            <person name="Numa H."/>
            <person name="Kim J."/>
            <person name="Kawahara Y."/>
            <person name="Wakimoto H."/>
            <person name="Yang C.C."/>
            <person name="Iwamoto M."/>
            <person name="Abe T."/>
            <person name="Yamada Y."/>
            <person name="Muto A."/>
            <person name="Inokuchi H."/>
            <person name="Ikemura T."/>
            <person name="Matsumoto T."/>
            <person name="Sasaki T."/>
            <person name="Itoh T."/>
        </authorList>
    </citation>
    <scope>NUCLEOTIDE SEQUENCE [LARGE SCALE GENOMIC DNA]</scope>
    <source>
        <strain evidence="3">cv. Nipponbare</strain>
    </source>
</reference>
<feature type="region of interest" description="Disordered" evidence="1">
    <location>
        <begin position="46"/>
        <end position="68"/>
    </location>
</feature>
<evidence type="ECO:0000256" key="1">
    <source>
        <dbReference type="SAM" id="MobiDB-lite"/>
    </source>
</evidence>
<reference evidence="2 3" key="3">
    <citation type="journal article" date="2013" name="Rice">
        <title>Improvement of the Oryza sativa Nipponbare reference genome using next generation sequence and optical map data.</title>
        <authorList>
            <person name="Kawahara Y."/>
            <person name="de la Bastide M."/>
            <person name="Hamilton J.P."/>
            <person name="Kanamori H."/>
            <person name="McCombie W.R."/>
            <person name="Ouyang S."/>
            <person name="Schwartz D.C."/>
            <person name="Tanaka T."/>
            <person name="Wu J."/>
            <person name="Zhou S."/>
            <person name="Childs K.L."/>
            <person name="Davidson R.M."/>
            <person name="Lin H."/>
            <person name="Quesada-Ocampo L."/>
            <person name="Vaillancourt B."/>
            <person name="Sakai H."/>
            <person name="Lee S.S."/>
            <person name="Kim J."/>
            <person name="Numa H."/>
            <person name="Itoh T."/>
            <person name="Buell C.R."/>
            <person name="Matsumoto T."/>
        </authorList>
    </citation>
    <scope>NUCLEOTIDE SEQUENCE [LARGE SCALE GENOMIC DNA]</scope>
    <source>
        <strain evidence="3">cv. Nipponbare</strain>
    </source>
</reference>